<dbReference type="EMBL" id="CP134189">
    <property type="protein sequence ID" value="WPB05582.1"/>
    <property type="molecule type" value="Genomic_DNA"/>
</dbReference>
<reference evidence="1 2" key="1">
    <citation type="submission" date="2023-09" db="EMBL/GenBank/DDBJ databases">
        <title>Complete-Gapless Cercospora beticola genome.</title>
        <authorList>
            <person name="Wyatt N.A."/>
            <person name="Spanner R.E."/>
            <person name="Bolton M.D."/>
        </authorList>
    </citation>
    <scope>NUCLEOTIDE SEQUENCE [LARGE SCALE GENOMIC DNA]</scope>
    <source>
        <strain evidence="1">Cb09-40</strain>
    </source>
</reference>
<sequence>MSILEMQTWQGPSRLMAIDYQRGFERSSDPKHLTYEGHFMQLMNVVAAAGLTRARRIKSSWHQESKSWNKKIAMFDILERLHELQCRDDRDRIAAFGWLIDPTWDFAVDYANTVEQVYYQFATRVVERGHFPSTVARMLVSAALRSWQWEEGRLPGWIPDWRVTPMQSDLTSERPKPRPATSNYHKRDLGTALSIYLPGRSSRVECKILEGRVLQLRCIQFTHYVTFVTNAVMDEGFVVRFELGCDVLFSRYDGRANTHKLVTAPTGLPETPYNLGPRGDTIDLTILIV</sequence>
<name>A0ABZ0P1L7_CERBT</name>
<keyword evidence="2" id="KW-1185">Reference proteome</keyword>
<evidence type="ECO:0000313" key="2">
    <source>
        <dbReference type="Proteomes" id="UP001302367"/>
    </source>
</evidence>
<protein>
    <submittedName>
        <fullName evidence="1">Uncharacterized protein</fullName>
    </submittedName>
</protein>
<proteinExistence type="predicted"/>
<gene>
    <name evidence="1" type="ORF">RHO25_010235</name>
</gene>
<evidence type="ECO:0000313" key="1">
    <source>
        <dbReference type="EMBL" id="WPB05582.1"/>
    </source>
</evidence>
<organism evidence="1 2">
    <name type="scientific">Cercospora beticola</name>
    <name type="common">Sugarbeet leaf spot fungus</name>
    <dbReference type="NCBI Taxonomy" id="122368"/>
    <lineage>
        <taxon>Eukaryota</taxon>
        <taxon>Fungi</taxon>
        <taxon>Dikarya</taxon>
        <taxon>Ascomycota</taxon>
        <taxon>Pezizomycotina</taxon>
        <taxon>Dothideomycetes</taxon>
        <taxon>Dothideomycetidae</taxon>
        <taxon>Mycosphaerellales</taxon>
        <taxon>Mycosphaerellaceae</taxon>
        <taxon>Cercospora</taxon>
    </lineage>
</organism>
<accession>A0ABZ0P1L7</accession>
<dbReference type="GeneID" id="90644631"/>
<dbReference type="RefSeq" id="XP_065459337.1">
    <property type="nucleotide sequence ID" value="XM_065603265.1"/>
</dbReference>
<dbReference type="Proteomes" id="UP001302367">
    <property type="component" value="Chromosome 6"/>
</dbReference>